<proteinExistence type="predicted"/>
<evidence type="ECO:0000313" key="1">
    <source>
        <dbReference type="Proteomes" id="UP000887580"/>
    </source>
</evidence>
<sequence length="241" mass="24820">MPTPTNIAEPDLPILTTTTISEPLACSTCPALPLREAPNVPRIQNGLGAVTEGINSEGCKSYTVSCQATAGAPPVGIGGIQNGMIIVAAGPTPGPITVELVCNADAMIQGTDVMGTVRTFNSVYCVQADVPPATPECATCTLPKLDAPETDTSITTDGTVTVELGPDGCQIFTIRCVPTLPDGNNRPVCMGVNLQTIGLAFGNGPQEAMARCNNQGMVEALTLNGDIVIAESVYCCQNKNI</sequence>
<reference evidence="2" key="1">
    <citation type="submission" date="2022-11" db="UniProtKB">
        <authorList>
            <consortium name="WormBaseParasite"/>
        </authorList>
    </citation>
    <scope>IDENTIFICATION</scope>
</reference>
<dbReference type="WBParaSite" id="PS1159_v2.g10073.t1">
    <property type="protein sequence ID" value="PS1159_v2.g10073.t1"/>
    <property type="gene ID" value="PS1159_v2.g10073"/>
</dbReference>
<protein>
    <submittedName>
        <fullName evidence="2">Uncharacterized protein</fullName>
    </submittedName>
</protein>
<dbReference type="Proteomes" id="UP000887580">
    <property type="component" value="Unplaced"/>
</dbReference>
<organism evidence="1 2">
    <name type="scientific">Panagrolaimus sp. PS1159</name>
    <dbReference type="NCBI Taxonomy" id="55785"/>
    <lineage>
        <taxon>Eukaryota</taxon>
        <taxon>Metazoa</taxon>
        <taxon>Ecdysozoa</taxon>
        <taxon>Nematoda</taxon>
        <taxon>Chromadorea</taxon>
        <taxon>Rhabditida</taxon>
        <taxon>Tylenchina</taxon>
        <taxon>Panagrolaimomorpha</taxon>
        <taxon>Panagrolaimoidea</taxon>
        <taxon>Panagrolaimidae</taxon>
        <taxon>Panagrolaimus</taxon>
    </lineage>
</organism>
<accession>A0AC35ER04</accession>
<name>A0AC35ER04_9BILA</name>
<evidence type="ECO:0000313" key="2">
    <source>
        <dbReference type="WBParaSite" id="PS1159_v2.g10073.t1"/>
    </source>
</evidence>